<gene>
    <name evidence="1" type="ORF">MML48_8g00016953</name>
</gene>
<protein>
    <submittedName>
        <fullName evidence="1">Uncharacterized protein</fullName>
    </submittedName>
</protein>
<keyword evidence="2" id="KW-1185">Reference proteome</keyword>
<sequence length="764" mass="87665">MTHKDVELFPRNQQQFYREYVSRPLLVGAIKAAGEAGKNHASILSRNNNTILLKDGAHLLEATQVEGAWPIDHPLPLPTWAAKAKQPLKFTTVWEYEELASNIEYHVQKILEEHNYNTVGNFLTLYQGFKRSGCSSLSEYYQSYSPPITSLHHTCVGLALELWKKLFALNHQFPNFTDHLYLVSCEEGVESLDYVALLEDIEEVSNILEKEHVLLALKFEISGRSGVLLCDPGYHVGRVVTVMHDSVYPHTGWFVQSEEGAIKKEYNYTFSLVNPNFIEWTERNTKSGIIELFTALIFIKKPYLTAIDVTERRNLVYNFRSLLSRDTKGHLIAGIYFKVKDNSDDFTIFYHDGVKQRMKMNFSIFLYPELITEGILKVISKCNDQLNLKENELLRTLASIAEVLKDKDGAHLLEATQVEGAWPIDHPLPLPTWAAKAKQPLKFTTVWEYEELASNIEYHVQKILEEHNYNTVGNFLTLYQGFKRSGCSSLSEYYQSLGIMEKIVCSKSSIPEFHRSSLLGFLRRGVESLDYVALLEDIEEVSNILEKEHVLLALKFEISGRSGVLLCDPGYHVGRVVTVMHDSVYPHTGWFVQSEEGAIKKEYNYTFSLVNPNFIEWTERNTKSGIIELFTALIFIKKPYLTAIDVTERRNLVYNFRSLLSRDTKGHLIAGIYFKVKDNSDDFTIFYHDGVKQRMKMNFSIFLYPELITEGILKVISKCNDQLNLKENELLRTLASIAEVLKDKVYLTQLLDINNCINNMTEAN</sequence>
<dbReference type="Proteomes" id="UP001056778">
    <property type="component" value="Chromosome 8"/>
</dbReference>
<comment type="caution">
    <text evidence="1">The sequence shown here is derived from an EMBL/GenBank/DDBJ whole genome shotgun (WGS) entry which is preliminary data.</text>
</comment>
<name>A0ACB9SN60_HOLOL</name>
<accession>A0ACB9SN60</accession>
<proteinExistence type="predicted"/>
<evidence type="ECO:0000313" key="1">
    <source>
        <dbReference type="EMBL" id="KAI4456213.1"/>
    </source>
</evidence>
<dbReference type="EMBL" id="CM043022">
    <property type="protein sequence ID" value="KAI4456213.1"/>
    <property type="molecule type" value="Genomic_DNA"/>
</dbReference>
<evidence type="ECO:0000313" key="2">
    <source>
        <dbReference type="Proteomes" id="UP001056778"/>
    </source>
</evidence>
<reference evidence="1" key="1">
    <citation type="submission" date="2022-04" db="EMBL/GenBank/DDBJ databases">
        <title>Chromosome-scale genome assembly of Holotrichia oblita Faldermann.</title>
        <authorList>
            <person name="Rongchong L."/>
        </authorList>
    </citation>
    <scope>NUCLEOTIDE SEQUENCE</scope>
    <source>
        <strain evidence="1">81SQS9</strain>
    </source>
</reference>
<organism evidence="1 2">
    <name type="scientific">Holotrichia oblita</name>
    <name type="common">Chafer beetle</name>
    <dbReference type="NCBI Taxonomy" id="644536"/>
    <lineage>
        <taxon>Eukaryota</taxon>
        <taxon>Metazoa</taxon>
        <taxon>Ecdysozoa</taxon>
        <taxon>Arthropoda</taxon>
        <taxon>Hexapoda</taxon>
        <taxon>Insecta</taxon>
        <taxon>Pterygota</taxon>
        <taxon>Neoptera</taxon>
        <taxon>Endopterygota</taxon>
        <taxon>Coleoptera</taxon>
        <taxon>Polyphaga</taxon>
        <taxon>Scarabaeiformia</taxon>
        <taxon>Scarabaeidae</taxon>
        <taxon>Melolonthinae</taxon>
        <taxon>Holotrichia</taxon>
    </lineage>
</organism>